<keyword evidence="8" id="KW-1185">Reference proteome</keyword>
<feature type="domain" description="TROVE" evidence="7">
    <location>
        <begin position="1"/>
        <end position="354"/>
    </location>
</feature>
<keyword evidence="5" id="KW-0694">RNA-binding</keyword>
<evidence type="ECO:0000256" key="5">
    <source>
        <dbReference type="ARBA" id="ARBA00022884"/>
    </source>
</evidence>
<evidence type="ECO:0000256" key="1">
    <source>
        <dbReference type="ARBA" id="ARBA00004496"/>
    </source>
</evidence>
<keyword evidence="6" id="KW-0687">Ribonucleoprotein</keyword>
<evidence type="ECO:0000256" key="4">
    <source>
        <dbReference type="ARBA" id="ARBA00022723"/>
    </source>
</evidence>
<organism evidence="8 9">
    <name type="scientific">Drosophila lebanonensis</name>
    <name type="common">Fruit fly</name>
    <name type="synonym">Scaptodrosophila lebanonensis</name>
    <dbReference type="NCBI Taxonomy" id="7225"/>
    <lineage>
        <taxon>Eukaryota</taxon>
        <taxon>Metazoa</taxon>
        <taxon>Ecdysozoa</taxon>
        <taxon>Arthropoda</taxon>
        <taxon>Hexapoda</taxon>
        <taxon>Insecta</taxon>
        <taxon>Pterygota</taxon>
        <taxon>Neoptera</taxon>
        <taxon>Endopterygota</taxon>
        <taxon>Diptera</taxon>
        <taxon>Brachycera</taxon>
        <taxon>Muscomorpha</taxon>
        <taxon>Ephydroidea</taxon>
        <taxon>Drosophilidae</taxon>
        <taxon>Scaptodrosophila</taxon>
    </lineage>
</organism>
<dbReference type="OrthoDB" id="6098064at2759"/>
<dbReference type="InterPro" id="IPR036465">
    <property type="entry name" value="vWFA_dom_sf"/>
</dbReference>
<dbReference type="GO" id="GO:0003723">
    <property type="term" value="F:RNA binding"/>
    <property type="evidence" value="ECO:0007669"/>
    <property type="project" value="UniProtKB-KW"/>
</dbReference>
<reference evidence="9" key="1">
    <citation type="submission" date="2025-08" db="UniProtKB">
        <authorList>
            <consortium name="RefSeq"/>
        </authorList>
    </citation>
    <scope>IDENTIFICATION</scope>
    <source>
        <strain evidence="9">11010-0011.00</strain>
        <tissue evidence="9">Whole body</tissue>
    </source>
</reference>
<proteinExistence type="inferred from homology"/>
<dbReference type="GO" id="GO:0046872">
    <property type="term" value="F:metal ion binding"/>
    <property type="evidence" value="ECO:0007669"/>
    <property type="project" value="UniProtKB-KW"/>
</dbReference>
<dbReference type="InterPro" id="IPR056800">
    <property type="entry name" value="vWA_Ro60"/>
</dbReference>
<evidence type="ECO:0000313" key="8">
    <source>
        <dbReference type="Proteomes" id="UP000504634"/>
    </source>
</evidence>
<dbReference type="Pfam" id="PF25045">
    <property type="entry name" value="vWA_Ro60"/>
    <property type="match status" value="1"/>
</dbReference>
<comment type="similarity">
    <text evidence="2">Belongs to the Ro 60 kDa family.</text>
</comment>
<dbReference type="Proteomes" id="UP000504634">
    <property type="component" value="Unplaced"/>
</dbReference>
<dbReference type="GeneID" id="115628718"/>
<gene>
    <name evidence="9" type="primary">LOC115628718</name>
</gene>
<comment type="subcellular location">
    <subcellularLocation>
        <location evidence="1">Cytoplasm</location>
    </subcellularLocation>
</comment>
<dbReference type="GO" id="GO:1990904">
    <property type="term" value="C:ribonucleoprotein complex"/>
    <property type="evidence" value="ECO:0007669"/>
    <property type="project" value="UniProtKB-KW"/>
</dbReference>
<dbReference type="PANTHER" id="PTHR14202:SF0">
    <property type="entry name" value="RNA-BINDING PROTEIN RO60"/>
    <property type="match status" value="1"/>
</dbReference>
<dbReference type="Gene3D" id="3.40.50.410">
    <property type="entry name" value="von Willebrand factor, type A domain"/>
    <property type="match status" value="1"/>
</dbReference>
<dbReference type="GO" id="GO:0005737">
    <property type="term" value="C:cytoplasm"/>
    <property type="evidence" value="ECO:0007669"/>
    <property type="project" value="UniProtKB-SubCell"/>
</dbReference>
<evidence type="ECO:0000313" key="9">
    <source>
        <dbReference type="RefSeq" id="XP_030380775.1"/>
    </source>
</evidence>
<dbReference type="SUPFAM" id="SSF140864">
    <property type="entry name" value="TROVE domain-like"/>
    <property type="match status" value="1"/>
</dbReference>
<name>A0A6J2TYR7_DROLE</name>
<dbReference type="RefSeq" id="XP_030380775.1">
    <property type="nucleotide sequence ID" value="XM_030524915.1"/>
</dbReference>
<dbReference type="InterPro" id="IPR037214">
    <property type="entry name" value="TROVE_dom_sf"/>
</dbReference>
<evidence type="ECO:0000256" key="6">
    <source>
        <dbReference type="ARBA" id="ARBA00023274"/>
    </source>
</evidence>
<evidence type="ECO:0000256" key="2">
    <source>
        <dbReference type="ARBA" id="ARBA00007814"/>
    </source>
</evidence>
<dbReference type="AlphaFoldDB" id="A0A6J2TYR7"/>
<accession>A0A6J2TYR7</accession>
<keyword evidence="3" id="KW-0963">Cytoplasm</keyword>
<keyword evidence="4" id="KW-0479">Metal-binding</keyword>
<dbReference type="PANTHER" id="PTHR14202">
    <property type="entry name" value="60 KDA RIBONUCLEOPROTEIN SSA/RO"/>
    <property type="match status" value="1"/>
</dbReference>
<evidence type="ECO:0000256" key="3">
    <source>
        <dbReference type="ARBA" id="ARBA00022490"/>
    </source>
</evidence>
<sequence length="539" mass="62069">MDHNDKAPLTVIDKLRRFCYIGKHDEPVYVPTTFDLTAKFIYEGLHSLCREASGSEMLDCLSSVLAASNAEHLPRTDESMLVLAVYLSSKKDEKERTLVRAHFPSLVRADHDLFLFVKLTKEIQKLRNLRSPLSHTVCKAVIAWYREQPLDRLLHMWSVASEAVREEHRSLLYRCHYTDKEFDAQIKAALSLFFTRPADILKWPTALSPVMSCKSIIMGIAKVRLVNSAKDALPLISEHSLSYEHVPRNVVKSSELVTALLPTMSYEHLFHSFPKFRRFYMPHKFTNSDYVRQLFDEAKLRASNMQPIRFLLKGKREANAKWLRGVNRPPCSRTHNLMQSLLKKSFGLNKPLGLRIHVTLNLESTYLRKSLNGRWRSIGYLDTIVALSFGYYKSEEQVDVHYWANKEGQLKKLNWTKEMSMDEAKDDCEAVEVSKSKQSLLSILDSALMDKNNTYDLFLVLVPAATRGNPHNSANELVDKLDKYRDVFHVDSKFVIVSLRQQHGSMKYGNKRRENILELCNLSELTPNIINAFALGKFQ</sequence>
<evidence type="ECO:0000259" key="7">
    <source>
        <dbReference type="PROSITE" id="PS50988"/>
    </source>
</evidence>
<dbReference type="InterPro" id="IPR040322">
    <property type="entry name" value="TROVE2"/>
</dbReference>
<protein>
    <submittedName>
        <fullName evidence="9">Uncharacterized protein LOC115628718</fullName>
    </submittedName>
</protein>
<dbReference type="PROSITE" id="PS50988">
    <property type="entry name" value="TROVE"/>
    <property type="match status" value="1"/>
</dbReference>
<dbReference type="InterPro" id="IPR008858">
    <property type="entry name" value="TROVE_dom"/>
</dbReference>